<dbReference type="Proteomes" id="UP000070449">
    <property type="component" value="Unassembled WGS sequence"/>
</dbReference>
<organism evidence="1 2">
    <name type="scientific">candidate division WS6 bacterium OLB21</name>
    <dbReference type="NCBI Taxonomy" id="1617427"/>
    <lineage>
        <taxon>Bacteria</taxon>
        <taxon>Candidatus Dojkabacteria</taxon>
    </lineage>
</organism>
<gene>
    <name evidence="1" type="ORF">UZ20_WS6002000072</name>
</gene>
<proteinExistence type="predicted"/>
<dbReference type="EMBL" id="JYPD01000008">
    <property type="protein sequence ID" value="KXK10158.1"/>
    <property type="molecule type" value="Genomic_DNA"/>
</dbReference>
<evidence type="ECO:0000313" key="2">
    <source>
        <dbReference type="Proteomes" id="UP000070449"/>
    </source>
</evidence>
<reference evidence="1 2" key="1">
    <citation type="submission" date="2015-02" db="EMBL/GenBank/DDBJ databases">
        <title>Improved understanding of the partial-nitritation anammox process through 23 genomes representing the majority of the microbial community.</title>
        <authorList>
            <person name="Speth D.R."/>
            <person name="In T Zandt M."/>
            <person name="Guerrero Cruz S."/>
            <person name="Jetten M.S."/>
            <person name="Dutilh B.E."/>
        </authorList>
    </citation>
    <scope>NUCLEOTIDE SEQUENCE [LARGE SCALE GENOMIC DNA]</scope>
    <source>
        <strain evidence="1">OLB21</strain>
    </source>
</reference>
<protein>
    <submittedName>
        <fullName evidence="1">Uncharacterized protein</fullName>
    </submittedName>
</protein>
<accession>A0A136KLI0</accession>
<dbReference type="STRING" id="1617427.UZ20_WS6002000072"/>
<name>A0A136KLI0_9BACT</name>
<dbReference type="AlphaFoldDB" id="A0A136KLI0"/>
<sequence length="199" mass="22554">MREGTNAAADNFRVVINNPTISYKYEEIADFEYDYGRQTITLEDNPDMVYKNSFSEQPLFAEDYYYGKYENAAAGVLGLNKMPILRPGDSIGVVKDKYINIKTWNGYIRPTNGYYFGSGVCWSTSALGQLLDNANKSFKEKFGVDLFVYKKGDRAPHGDYYKTYSGRGYTVFQASEGVPLQDYRFTINPEIAGNKDLEG</sequence>
<comment type="caution">
    <text evidence="1">The sequence shown here is derived from an EMBL/GenBank/DDBJ whole genome shotgun (WGS) entry which is preliminary data.</text>
</comment>
<evidence type="ECO:0000313" key="1">
    <source>
        <dbReference type="EMBL" id="KXK10158.1"/>
    </source>
</evidence>